<keyword evidence="1" id="KW-0812">Transmembrane</keyword>
<dbReference type="RefSeq" id="WP_358132659.1">
    <property type="nucleotide sequence ID" value="NZ_JBFALK010000006.1"/>
</dbReference>
<dbReference type="EMBL" id="JBFALK010000006">
    <property type="protein sequence ID" value="MEV0969667.1"/>
    <property type="molecule type" value="Genomic_DNA"/>
</dbReference>
<keyword evidence="4" id="KW-1185">Reference proteome</keyword>
<proteinExistence type="predicted"/>
<evidence type="ECO:0000313" key="3">
    <source>
        <dbReference type="EMBL" id="MEV0969667.1"/>
    </source>
</evidence>
<comment type="caution">
    <text evidence="3">The sequence shown here is derived from an EMBL/GenBank/DDBJ whole genome shotgun (WGS) entry which is preliminary data.</text>
</comment>
<sequence>MSIVEDILAASPAAAVRTQQRTLRRNAIRALRPGRTPAGIVVSALLATSSWTVLAVAIGGLFGAPADPRLGSLMSLTLGDPVIRSAASAMVVAGALLVALALIPGRPRLIAVETTDPLLVIGLTRSGLRRTLSSAARGVEGVEAARVRIHPRRIEVTVITRAQGTGELLRAVGTAVGDRLAGLGVQSRQDVVVRLRRTRV</sequence>
<accession>A0ABV3GDM4</accession>
<protein>
    <submittedName>
        <fullName evidence="3">DUF6286 domain-containing protein</fullName>
    </submittedName>
</protein>
<dbReference type="InterPro" id="IPR046253">
    <property type="entry name" value="DUF6286"/>
</dbReference>
<organism evidence="3 4">
    <name type="scientific">Microtetraspora glauca</name>
    <dbReference type="NCBI Taxonomy" id="1996"/>
    <lineage>
        <taxon>Bacteria</taxon>
        <taxon>Bacillati</taxon>
        <taxon>Actinomycetota</taxon>
        <taxon>Actinomycetes</taxon>
        <taxon>Streptosporangiales</taxon>
        <taxon>Streptosporangiaceae</taxon>
        <taxon>Microtetraspora</taxon>
    </lineage>
</organism>
<feature type="domain" description="DUF6286" evidence="2">
    <location>
        <begin position="92"/>
        <end position="196"/>
    </location>
</feature>
<dbReference type="Pfam" id="PF19803">
    <property type="entry name" value="DUF6286"/>
    <property type="match status" value="1"/>
</dbReference>
<keyword evidence="1" id="KW-1133">Transmembrane helix</keyword>
<evidence type="ECO:0000256" key="1">
    <source>
        <dbReference type="SAM" id="Phobius"/>
    </source>
</evidence>
<keyword evidence="1" id="KW-0472">Membrane</keyword>
<reference evidence="3 4" key="1">
    <citation type="submission" date="2024-06" db="EMBL/GenBank/DDBJ databases">
        <title>The Natural Products Discovery Center: Release of the First 8490 Sequenced Strains for Exploring Actinobacteria Biosynthetic Diversity.</title>
        <authorList>
            <person name="Kalkreuter E."/>
            <person name="Kautsar S.A."/>
            <person name="Yang D."/>
            <person name="Bader C.D."/>
            <person name="Teijaro C.N."/>
            <person name="Fluegel L."/>
            <person name="Davis C.M."/>
            <person name="Simpson J.R."/>
            <person name="Lauterbach L."/>
            <person name="Steele A.D."/>
            <person name="Gui C."/>
            <person name="Meng S."/>
            <person name="Li G."/>
            <person name="Viehrig K."/>
            <person name="Ye F."/>
            <person name="Su P."/>
            <person name="Kiefer A.F."/>
            <person name="Nichols A."/>
            <person name="Cepeda A.J."/>
            <person name="Yan W."/>
            <person name="Fan B."/>
            <person name="Jiang Y."/>
            <person name="Adhikari A."/>
            <person name="Zheng C.-J."/>
            <person name="Schuster L."/>
            <person name="Cowan T.M."/>
            <person name="Smanski M.J."/>
            <person name="Chevrette M.G."/>
            <person name="De Carvalho L.P.S."/>
            <person name="Shen B."/>
        </authorList>
    </citation>
    <scope>NUCLEOTIDE SEQUENCE [LARGE SCALE GENOMIC DNA]</scope>
    <source>
        <strain evidence="3 4">NPDC050100</strain>
    </source>
</reference>
<feature type="transmembrane region" description="Helical" evidence="1">
    <location>
        <begin position="82"/>
        <end position="103"/>
    </location>
</feature>
<evidence type="ECO:0000313" key="4">
    <source>
        <dbReference type="Proteomes" id="UP001551675"/>
    </source>
</evidence>
<feature type="transmembrane region" description="Helical" evidence="1">
    <location>
        <begin position="38"/>
        <end position="62"/>
    </location>
</feature>
<dbReference type="Proteomes" id="UP001551675">
    <property type="component" value="Unassembled WGS sequence"/>
</dbReference>
<name>A0ABV3GDM4_MICGL</name>
<evidence type="ECO:0000259" key="2">
    <source>
        <dbReference type="Pfam" id="PF19803"/>
    </source>
</evidence>
<gene>
    <name evidence="3" type="ORF">AB0I59_13605</name>
</gene>